<keyword evidence="9" id="KW-1185">Reference proteome</keyword>
<dbReference type="PANTHER" id="PTHR39418:SF1">
    <property type="entry name" value="DEHYDROGENASE"/>
    <property type="match status" value="1"/>
</dbReference>
<dbReference type="InterPro" id="IPR000962">
    <property type="entry name" value="Znf_DskA_TraR"/>
</dbReference>
<dbReference type="InterPro" id="IPR053194">
    <property type="entry name" value="tRNA_methyltr_O"/>
</dbReference>
<gene>
    <name evidence="8" type="ordered locus">Hipma_0551</name>
</gene>
<dbReference type="Pfam" id="PF01258">
    <property type="entry name" value="zf-dskA_traR"/>
    <property type="match status" value="1"/>
</dbReference>
<evidence type="ECO:0000256" key="3">
    <source>
        <dbReference type="ARBA" id="ARBA00022771"/>
    </source>
</evidence>
<dbReference type="GO" id="GO:0008270">
    <property type="term" value="F:zinc ion binding"/>
    <property type="evidence" value="ECO:0007669"/>
    <property type="project" value="UniProtKB-KW"/>
</dbReference>
<dbReference type="RefSeq" id="WP_013681563.1">
    <property type="nucleotide sequence ID" value="NC_015318.1"/>
</dbReference>
<evidence type="ECO:0000259" key="7">
    <source>
        <dbReference type="Pfam" id="PF02663"/>
    </source>
</evidence>
<evidence type="ECO:0000256" key="5">
    <source>
        <dbReference type="ARBA" id="ARBA00023134"/>
    </source>
</evidence>
<dbReference type="eggNOG" id="COG2191">
    <property type="taxonomic scope" value="Bacteria"/>
</dbReference>
<proteinExistence type="predicted"/>
<feature type="domain" description="Formylmethanofuran dehydrogenase subunit E" evidence="7">
    <location>
        <begin position="34"/>
        <end position="154"/>
    </location>
</feature>
<keyword evidence="2" id="KW-0547">Nucleotide-binding</keyword>
<dbReference type="STRING" id="760142.Hipma_0551"/>
<reference evidence="8 9" key="1">
    <citation type="journal article" date="2011" name="Stand. Genomic Sci.">
        <title>Complete genome sequence of the thermophilic sulfur-reducer Hippea maritima type strain (MH(2)).</title>
        <authorList>
            <person name="Huntemann M."/>
            <person name="Lu M."/>
            <person name="Nolan M."/>
            <person name="Lapidus A."/>
            <person name="Lucas S."/>
            <person name="Hammon N."/>
            <person name="Deshpande S."/>
            <person name="Cheng J.F."/>
            <person name="Tapia R."/>
            <person name="Han C."/>
            <person name="Goodwin L."/>
            <person name="Pitluck S."/>
            <person name="Liolios K."/>
            <person name="Pagani I."/>
            <person name="Ivanova N."/>
            <person name="Ovchinikova G."/>
            <person name="Pati A."/>
            <person name="Chen A."/>
            <person name="Palaniappan K."/>
            <person name="Land M."/>
            <person name="Hauser L."/>
            <person name="Jeffries C.D."/>
            <person name="Detter J.C."/>
            <person name="Brambilla E.M."/>
            <person name="Rohde M."/>
            <person name="Spring S."/>
            <person name="Goker M."/>
            <person name="Woyke T."/>
            <person name="Bristow J."/>
            <person name="Eisen J.A."/>
            <person name="Markowitz V."/>
            <person name="Hugenholtz P."/>
            <person name="Kyrpides N.C."/>
            <person name="Klenk H.P."/>
            <person name="Mavromatis K."/>
        </authorList>
    </citation>
    <scope>NUCLEOTIDE SEQUENCE [LARGE SCALE GENOMIC DNA]</scope>
    <source>
        <strain evidence="9">ATCC 700847 / DSM 10411 / MH2</strain>
    </source>
</reference>
<dbReference type="EMBL" id="CP002606">
    <property type="protein sequence ID" value="AEA33522.1"/>
    <property type="molecule type" value="Genomic_DNA"/>
</dbReference>
<dbReference type="Pfam" id="PF02663">
    <property type="entry name" value="FmdE"/>
    <property type="match status" value="1"/>
</dbReference>
<evidence type="ECO:0000256" key="4">
    <source>
        <dbReference type="ARBA" id="ARBA00022833"/>
    </source>
</evidence>
<dbReference type="KEGG" id="hmr:Hipma_0551"/>
<accession>F2LUR7</accession>
<dbReference type="AlphaFoldDB" id="F2LUR7"/>
<dbReference type="InterPro" id="IPR003814">
    <property type="entry name" value="FmdEsu_dom"/>
</dbReference>
<keyword evidence="4" id="KW-0862">Zinc</keyword>
<dbReference type="InParanoid" id="F2LUR7"/>
<evidence type="ECO:0000313" key="8">
    <source>
        <dbReference type="EMBL" id="AEA33522.1"/>
    </source>
</evidence>
<dbReference type="InterPro" id="IPR037103">
    <property type="entry name" value="Tubulin/FtsZ-like_C"/>
</dbReference>
<dbReference type="HOGENOM" id="CLU_087508_0_0_7"/>
<name>F2LUR7_HIPMA</name>
<feature type="domain" description="Zinc finger DksA/TraR C4-type" evidence="6">
    <location>
        <begin position="192"/>
        <end position="219"/>
    </location>
</feature>
<dbReference type="InterPro" id="IPR023288">
    <property type="entry name" value="Pa2218-like_dom_sf"/>
</dbReference>
<reference evidence="9" key="2">
    <citation type="submission" date="2011-03" db="EMBL/GenBank/DDBJ databases">
        <title>The complete genome of Hippea maritima DSM 10411.</title>
        <authorList>
            <consortium name="US DOE Joint Genome Institute (JGI-PGF)"/>
            <person name="Lucas S."/>
            <person name="Copeland A."/>
            <person name="Lapidus A."/>
            <person name="Bruce D."/>
            <person name="Goodwin L."/>
            <person name="Pitluck S."/>
            <person name="Peters L."/>
            <person name="Kyrpides N."/>
            <person name="Mavromatis K."/>
            <person name="Pagani I."/>
            <person name="Ivanova N."/>
            <person name="Mikhailova N."/>
            <person name="Lu M."/>
            <person name="Detter J.C."/>
            <person name="Tapia R."/>
            <person name="Han C."/>
            <person name="Land M."/>
            <person name="Hauser L."/>
            <person name="Markowitz V."/>
            <person name="Cheng J.-F."/>
            <person name="Hugenholtz P."/>
            <person name="Woyke T."/>
            <person name="Wu D."/>
            <person name="Spring S."/>
            <person name="Schroeder M."/>
            <person name="Brambilla E."/>
            <person name="Klenk H.-P."/>
            <person name="Eisen J.A."/>
        </authorList>
    </citation>
    <scope>NUCLEOTIDE SEQUENCE [LARGE SCALE GENOMIC DNA]</scope>
    <source>
        <strain evidence="9">ATCC 700847 / DSM 10411 / MH2</strain>
    </source>
</reference>
<evidence type="ECO:0000313" key="9">
    <source>
        <dbReference type="Proteomes" id="UP000008139"/>
    </source>
</evidence>
<keyword evidence="3" id="KW-0863">Zinc-finger</keyword>
<evidence type="ECO:0000256" key="1">
    <source>
        <dbReference type="ARBA" id="ARBA00022723"/>
    </source>
</evidence>
<dbReference type="SUPFAM" id="SSF143555">
    <property type="entry name" value="FwdE-like"/>
    <property type="match status" value="1"/>
</dbReference>
<keyword evidence="5" id="KW-0342">GTP-binding</keyword>
<dbReference type="Proteomes" id="UP000008139">
    <property type="component" value="Chromosome"/>
</dbReference>
<dbReference type="OrthoDB" id="9804309at2"/>
<keyword evidence="1" id="KW-0479">Metal-binding</keyword>
<evidence type="ECO:0000256" key="2">
    <source>
        <dbReference type="ARBA" id="ARBA00022741"/>
    </source>
</evidence>
<evidence type="ECO:0000259" key="6">
    <source>
        <dbReference type="Pfam" id="PF01258"/>
    </source>
</evidence>
<dbReference type="Gene3D" id="1.10.3320.10">
    <property type="entry name" value="pa2218 like domain"/>
    <property type="match status" value="1"/>
</dbReference>
<sequence>MELKDRFKVHREIVEGITTLDDTEKELLYSALNIHGHFCGGMPMGYLAGLASLKALGTTRELSMDKEVVVYVGDHHAGGCFADGVQFATGCTFGKGIMSKDPRGKWSYMLIDKKNKKAVKVTVKPEIMQAAFNAPFITKFRIKGIPPAEVDQDVAKAAFLGLFNKKFEEIVRVEGPFDYDPGKGGSCFNLAFCEKCGDAVAENYLRIEDGKKVCLDCFAYTNLIERK</sequence>
<dbReference type="GO" id="GO:0005525">
    <property type="term" value="F:GTP binding"/>
    <property type="evidence" value="ECO:0007669"/>
    <property type="project" value="UniProtKB-KW"/>
</dbReference>
<organism evidence="8 9">
    <name type="scientific">Hippea maritima (strain ATCC 700847 / DSM 10411 / MH2)</name>
    <dbReference type="NCBI Taxonomy" id="760142"/>
    <lineage>
        <taxon>Bacteria</taxon>
        <taxon>Pseudomonadati</taxon>
        <taxon>Campylobacterota</taxon>
        <taxon>Desulfurellia</taxon>
        <taxon>Desulfurellales</taxon>
        <taxon>Hippeaceae</taxon>
        <taxon>Hippea</taxon>
    </lineage>
</organism>
<protein>
    <submittedName>
        <fullName evidence="8">Formylmethanofuran dehydrogenase subunit E region</fullName>
    </submittedName>
</protein>
<dbReference type="PANTHER" id="PTHR39418">
    <property type="entry name" value="DEHYDROGENASE-RELATED"/>
    <property type="match status" value="1"/>
</dbReference>
<dbReference type="Gene3D" id="3.30.1330.20">
    <property type="entry name" value="Tubulin/FtsZ, C-terminal domain"/>
    <property type="match status" value="1"/>
</dbReference>